<evidence type="ECO:0000313" key="2">
    <source>
        <dbReference type="EMBL" id="TLH51461.1"/>
    </source>
</evidence>
<gene>
    <name evidence="1" type="ORF">C1S78_002995</name>
    <name evidence="2" type="ORF">C1S78_03010</name>
</gene>
<evidence type="ECO:0000313" key="1">
    <source>
        <dbReference type="EMBL" id="QPG70011.1"/>
    </source>
</evidence>
<reference evidence="1 3" key="2">
    <citation type="journal article" date="2019" name="BMC Evol. Biol.">
        <title>Comparative genomics of Mycobacterium mucogenicum and Mycobacterium neoaurum clade members emphasizing tRNA and non-coding RNA.</title>
        <authorList>
            <person name="Behra P.R.K."/>
            <person name="Pettersson B.M.F."/>
            <person name="Das S."/>
            <person name="Dasgupta S."/>
            <person name="Kirsebom L.A."/>
        </authorList>
    </citation>
    <scope>NUCLEOTIDE SEQUENCE [LARGE SCALE GENOMIC DNA]</scope>
    <source>
        <strain evidence="1 3">DSM 44124</strain>
    </source>
</reference>
<dbReference type="GeneID" id="76723852"/>
<accession>A0A8H2JA13</accession>
<dbReference type="KEGG" id="mmuc:C1S78_002995"/>
<keyword evidence="3" id="KW-1185">Reference proteome</keyword>
<organism evidence="2">
    <name type="scientific">Mycolicibacterium mucogenicum DSM 44124</name>
    <dbReference type="NCBI Taxonomy" id="1226753"/>
    <lineage>
        <taxon>Bacteria</taxon>
        <taxon>Bacillati</taxon>
        <taxon>Actinomycetota</taxon>
        <taxon>Actinomycetes</taxon>
        <taxon>Mycobacteriales</taxon>
        <taxon>Mycobacteriaceae</taxon>
        <taxon>Mycolicibacterium</taxon>
    </lineage>
</organism>
<sequence length="99" mass="10839">MANAVLAREAQSLAAGIAAALDSSYTVTVVNAVWIEVRVNPDNALRTDLDFVRVTVDDESYYRLIHLTHNGVCKGESTFSGSMVSFVPALVREFVETEF</sequence>
<dbReference type="EMBL" id="CP062008">
    <property type="protein sequence ID" value="QPG70011.1"/>
    <property type="molecule type" value="Genomic_DNA"/>
</dbReference>
<proteinExistence type="predicted"/>
<protein>
    <submittedName>
        <fullName evidence="2">Uncharacterized protein</fullName>
    </submittedName>
</protein>
<dbReference type="Proteomes" id="UP000309231">
    <property type="component" value="Chromosome"/>
</dbReference>
<evidence type="ECO:0000313" key="3">
    <source>
        <dbReference type="Proteomes" id="UP000309231"/>
    </source>
</evidence>
<reference evidence="2" key="1">
    <citation type="submission" date="2018-01" db="EMBL/GenBank/DDBJ databases">
        <title>Comparative genomics of Mycobacterium mucogenicum and Mycobacterium neoaurum clade members emphasizing tRNA and non-coding RNA.</title>
        <authorList>
            <person name="Behra P.R.K."/>
            <person name="Pettersson B.M.F."/>
            <person name="Das S."/>
            <person name="Dasgupta S."/>
            <person name="Kirsebom L.A."/>
        </authorList>
    </citation>
    <scope>NUCLEOTIDE SEQUENCE</scope>
    <source>
        <strain evidence="2">DSM 44124</strain>
    </source>
</reference>
<dbReference type="AlphaFoldDB" id="A0A8H2JA13"/>
<name>A0A8H2JA13_MYCMU</name>
<dbReference type="EMBL" id="POTL01000001">
    <property type="protein sequence ID" value="TLH51461.1"/>
    <property type="molecule type" value="Genomic_DNA"/>
</dbReference>
<reference evidence="1 3" key="3">
    <citation type="journal article" date="2019" name="Sci. Rep.">
        <title>Insight into the biology of Mycobacterium mucogenicum and Mycobacterium neoaurum clade members.</title>
        <authorList>
            <person name="Behra P.R.K."/>
            <person name="Pettersson B.M.F."/>
            <person name="Ramesh M."/>
            <person name="Dasgupta S."/>
            <person name="Kirsebom L.A."/>
        </authorList>
    </citation>
    <scope>NUCLEOTIDE SEQUENCE [LARGE SCALE GENOMIC DNA]</scope>
    <source>
        <strain evidence="1 3">DSM 44124</strain>
    </source>
</reference>
<dbReference type="RefSeq" id="WP_053854571.1">
    <property type="nucleotide sequence ID" value="NZ_ANBS01000001.1"/>
</dbReference>